<dbReference type="PANTHER" id="PTHR45913">
    <property type="entry name" value="EPM2A-INTERACTING PROTEIN 1"/>
    <property type="match status" value="1"/>
</dbReference>
<evidence type="ECO:0000313" key="3">
    <source>
        <dbReference type="Proteomes" id="UP000235965"/>
    </source>
</evidence>
<dbReference type="STRING" id="105785.A0A2J7PBS1"/>
<reference evidence="2 3" key="1">
    <citation type="submission" date="2017-12" db="EMBL/GenBank/DDBJ databases">
        <title>Hemimetabolous genomes reveal molecular basis of termite eusociality.</title>
        <authorList>
            <person name="Harrison M.C."/>
            <person name="Jongepier E."/>
            <person name="Robertson H.M."/>
            <person name="Arning N."/>
            <person name="Bitard-Feildel T."/>
            <person name="Chao H."/>
            <person name="Childers C.P."/>
            <person name="Dinh H."/>
            <person name="Doddapaneni H."/>
            <person name="Dugan S."/>
            <person name="Gowin J."/>
            <person name="Greiner C."/>
            <person name="Han Y."/>
            <person name="Hu H."/>
            <person name="Hughes D.S.T."/>
            <person name="Huylmans A.-K."/>
            <person name="Kemena C."/>
            <person name="Kremer L.P.M."/>
            <person name="Lee S.L."/>
            <person name="Lopez-Ezquerra A."/>
            <person name="Mallet L."/>
            <person name="Monroy-Kuhn J.M."/>
            <person name="Moser A."/>
            <person name="Murali S.C."/>
            <person name="Muzny D.M."/>
            <person name="Otani S."/>
            <person name="Piulachs M.-D."/>
            <person name="Poelchau M."/>
            <person name="Qu J."/>
            <person name="Schaub F."/>
            <person name="Wada-Katsumata A."/>
            <person name="Worley K.C."/>
            <person name="Xie Q."/>
            <person name="Ylla G."/>
            <person name="Poulsen M."/>
            <person name="Gibbs R.A."/>
            <person name="Schal C."/>
            <person name="Richards S."/>
            <person name="Belles X."/>
            <person name="Korb J."/>
            <person name="Bornberg-Bauer E."/>
        </authorList>
    </citation>
    <scope>NUCLEOTIDE SEQUENCE [LARGE SCALE GENOMIC DNA]</scope>
    <source>
        <tissue evidence="2">Whole body</tissue>
    </source>
</reference>
<evidence type="ECO:0000259" key="1">
    <source>
        <dbReference type="Pfam" id="PF18658"/>
    </source>
</evidence>
<sequence length="289" mass="33571">MSNSKLRKVVCENRAFKSEWEHDYFFILNKDHKPQCLVCFQVLAVLKEYNLKRHYMTNHKQKFGKHSCESRKVVCDQLKKKLFQQKSLFTNENNKNKEALCAKSIKLSTTMATVTKITNLIRGGNRSLTHRKFLTLLEEMDSAYGDLLLHTEVRWLRVTNSADLQNDLEDVEFLRNLACLTDITQHLNVLNLQLQGKKQTICQMVGFVDSFRKKLHLFKSALGNITYIFLAVGNSQKKKKKKKKKQKAWSLGTTLKLLKICLQSSTDDLTILKAFDLIFLYSVILYIVI</sequence>
<organism evidence="2 3">
    <name type="scientific">Cryptotermes secundus</name>
    <dbReference type="NCBI Taxonomy" id="105785"/>
    <lineage>
        <taxon>Eukaryota</taxon>
        <taxon>Metazoa</taxon>
        <taxon>Ecdysozoa</taxon>
        <taxon>Arthropoda</taxon>
        <taxon>Hexapoda</taxon>
        <taxon>Insecta</taxon>
        <taxon>Pterygota</taxon>
        <taxon>Neoptera</taxon>
        <taxon>Polyneoptera</taxon>
        <taxon>Dictyoptera</taxon>
        <taxon>Blattodea</taxon>
        <taxon>Blattoidea</taxon>
        <taxon>Termitoidae</taxon>
        <taxon>Kalotermitidae</taxon>
        <taxon>Cryptotermitinae</taxon>
        <taxon>Cryptotermes</taxon>
    </lineage>
</organism>
<dbReference type="InParanoid" id="A0A2J7PBS1"/>
<dbReference type="EMBL" id="NEVH01027077">
    <property type="protein sequence ID" value="PNF13778.1"/>
    <property type="molecule type" value="Genomic_DNA"/>
</dbReference>
<gene>
    <name evidence="2" type="ORF">B7P43_G12839</name>
</gene>
<dbReference type="PANTHER" id="PTHR45913:SF5">
    <property type="entry name" value="GENERAL TRANSCRIPTION FACTOR II-I REPEAT DOMAIN-CONTAINING PROTEIN 2A-LIKE PROTEIN"/>
    <property type="match status" value="1"/>
</dbReference>
<evidence type="ECO:0000313" key="2">
    <source>
        <dbReference type="EMBL" id="PNF13778.1"/>
    </source>
</evidence>
<name>A0A2J7PBS1_9NEOP</name>
<dbReference type="AlphaFoldDB" id="A0A2J7PBS1"/>
<feature type="domain" description="SPIN-DOC-like zinc-finger" evidence="1">
    <location>
        <begin position="18"/>
        <end position="63"/>
    </location>
</feature>
<proteinExistence type="predicted"/>
<accession>A0A2J7PBS1</accession>
<protein>
    <recommendedName>
        <fullName evidence="1">SPIN-DOC-like zinc-finger domain-containing protein</fullName>
    </recommendedName>
</protein>
<keyword evidence="3" id="KW-1185">Reference proteome</keyword>
<dbReference type="Pfam" id="PF18658">
    <property type="entry name" value="zf-C2H2_12"/>
    <property type="match status" value="1"/>
</dbReference>
<dbReference type="Proteomes" id="UP000235965">
    <property type="component" value="Unassembled WGS sequence"/>
</dbReference>
<dbReference type="InterPro" id="IPR040647">
    <property type="entry name" value="SPIN-DOC_Znf-C2H2"/>
</dbReference>
<comment type="caution">
    <text evidence="2">The sequence shown here is derived from an EMBL/GenBank/DDBJ whole genome shotgun (WGS) entry which is preliminary data.</text>
</comment>